<dbReference type="InterPro" id="IPR003657">
    <property type="entry name" value="WRKY_dom"/>
</dbReference>
<evidence type="ECO:0000313" key="8">
    <source>
        <dbReference type="Proteomes" id="UP000504610"/>
    </source>
</evidence>
<gene>
    <name evidence="9" type="primary">LOC108808426</name>
</gene>
<accession>A0A6J0JML5</accession>
<name>A0A6J0JML5_RAPSA</name>
<comment type="subcellular location">
    <subcellularLocation>
        <location evidence="1">Nucleus</location>
    </subcellularLocation>
</comment>
<dbReference type="AlphaFoldDB" id="A0A6J0JML5"/>
<dbReference type="SUPFAM" id="SSF118290">
    <property type="entry name" value="WRKY DNA-binding domain"/>
    <property type="match status" value="1"/>
</dbReference>
<dbReference type="RefSeq" id="XP_018436079.1">
    <property type="nucleotide sequence ID" value="XM_018580577.2"/>
</dbReference>
<keyword evidence="8" id="KW-1185">Reference proteome</keyword>
<sequence length="521" mass="57678">MENEDFLRSTGHGREERHEDTRKLVSSRDDSHQEHNLIIRSKLESIRVEMEEAKEENRRLKSSLNRTKKDFEILQTQYNQLMVQHEDPNKFSPKSHHQDKDEDEDKGNISKGEELVLLSLGSMTNKEEKGKGLMDETGDRKKIDEHDKRNDQRLSMGLEYKDLSNPGEKLEIDHSQEKTTLEVSNSNKIPSENSFGLKNDGDDHEDEEELLPQNLVKKTRVSVRSRCETPTMNDGCQWRKYGQKIAKGNPCPRAYYRCTIAPSCPVRKQVQRCSEDMSILISTYEGTHNHPLPASATAMAAATSAAASMLLSGASSSGAADLHGLNFSLSGNPKTKSPSLQTSFSPCSSGHPTVTLDLTASSSSQQTFLSMLNRFSAPPSNVSRSNSYPSTNLNFSNNTNTLMNWGGSSGHLNEKYRAAYGNIGTHQQSPYHHMVQTQPAGSSFDTFGRSSSSSLHPTKTNLDHVGIKNITHQVQSLPAETIKAITTDPSFQSALATALSSIMGGDLKMDNVTKDEAKESS</sequence>
<evidence type="ECO:0000256" key="6">
    <source>
        <dbReference type="SAM" id="MobiDB-lite"/>
    </source>
</evidence>
<keyword evidence="4" id="KW-0804">Transcription</keyword>
<feature type="compositionally biased region" description="Basic and acidic residues" evidence="6">
    <location>
        <begin position="125"/>
        <end position="151"/>
    </location>
</feature>
<dbReference type="KEGG" id="rsz:108808426"/>
<feature type="compositionally biased region" description="Basic and acidic residues" evidence="6">
    <location>
        <begin position="96"/>
        <end position="114"/>
    </location>
</feature>
<dbReference type="GeneID" id="108808426"/>
<feature type="region of interest" description="Disordered" evidence="6">
    <location>
        <begin position="87"/>
        <end position="151"/>
    </location>
</feature>
<feature type="domain" description="WRKY" evidence="7">
    <location>
        <begin position="227"/>
        <end position="293"/>
    </location>
</feature>
<dbReference type="PANTHER" id="PTHR31429">
    <property type="entry name" value="WRKY TRANSCRIPTION FACTOR 36-RELATED"/>
    <property type="match status" value="1"/>
</dbReference>
<feature type="compositionally biased region" description="Polar residues" evidence="6">
    <location>
        <begin position="181"/>
        <end position="196"/>
    </location>
</feature>
<dbReference type="InterPro" id="IPR036576">
    <property type="entry name" value="WRKY_dom_sf"/>
</dbReference>
<feature type="region of interest" description="Disordered" evidence="6">
    <location>
        <begin position="177"/>
        <end position="205"/>
    </location>
</feature>
<evidence type="ECO:0000256" key="3">
    <source>
        <dbReference type="ARBA" id="ARBA00023125"/>
    </source>
</evidence>
<keyword evidence="3" id="KW-0238">DNA-binding</keyword>
<dbReference type="Pfam" id="PF03106">
    <property type="entry name" value="WRKY"/>
    <property type="match status" value="1"/>
</dbReference>
<evidence type="ECO:0000256" key="5">
    <source>
        <dbReference type="ARBA" id="ARBA00023242"/>
    </source>
</evidence>
<dbReference type="OrthoDB" id="1912868at2759"/>
<dbReference type="InterPro" id="IPR044810">
    <property type="entry name" value="WRKY_plant"/>
</dbReference>
<dbReference type="FunFam" id="2.20.25.80:FF:000002">
    <property type="entry name" value="probable WRKY transcription factor 31"/>
    <property type="match status" value="1"/>
</dbReference>
<dbReference type="GO" id="GO:0003700">
    <property type="term" value="F:DNA-binding transcription factor activity"/>
    <property type="evidence" value="ECO:0007669"/>
    <property type="project" value="InterPro"/>
</dbReference>
<dbReference type="Gene3D" id="2.20.25.80">
    <property type="entry name" value="WRKY domain"/>
    <property type="match status" value="1"/>
</dbReference>
<dbReference type="Proteomes" id="UP000504610">
    <property type="component" value="Chromosome 6"/>
</dbReference>
<dbReference type="GO" id="GO:0005634">
    <property type="term" value="C:nucleus"/>
    <property type="evidence" value="ECO:0007669"/>
    <property type="project" value="UniProtKB-SubCell"/>
</dbReference>
<organism evidence="8 9">
    <name type="scientific">Raphanus sativus</name>
    <name type="common">Radish</name>
    <name type="synonym">Raphanus raphanistrum var. sativus</name>
    <dbReference type="NCBI Taxonomy" id="3726"/>
    <lineage>
        <taxon>Eukaryota</taxon>
        <taxon>Viridiplantae</taxon>
        <taxon>Streptophyta</taxon>
        <taxon>Embryophyta</taxon>
        <taxon>Tracheophyta</taxon>
        <taxon>Spermatophyta</taxon>
        <taxon>Magnoliopsida</taxon>
        <taxon>eudicotyledons</taxon>
        <taxon>Gunneridae</taxon>
        <taxon>Pentapetalae</taxon>
        <taxon>rosids</taxon>
        <taxon>malvids</taxon>
        <taxon>Brassicales</taxon>
        <taxon>Brassicaceae</taxon>
        <taxon>Brassiceae</taxon>
        <taxon>Raphanus</taxon>
    </lineage>
</organism>
<evidence type="ECO:0000256" key="2">
    <source>
        <dbReference type="ARBA" id="ARBA00023015"/>
    </source>
</evidence>
<evidence type="ECO:0000256" key="1">
    <source>
        <dbReference type="ARBA" id="ARBA00004123"/>
    </source>
</evidence>
<feature type="region of interest" description="Disordered" evidence="6">
    <location>
        <begin position="1"/>
        <end position="39"/>
    </location>
</feature>
<dbReference type="PANTHER" id="PTHR31429:SF86">
    <property type="entry name" value="WRKY TRANSCRIPTION FACTOR 61-RELATED"/>
    <property type="match status" value="1"/>
</dbReference>
<evidence type="ECO:0000256" key="4">
    <source>
        <dbReference type="ARBA" id="ARBA00023163"/>
    </source>
</evidence>
<keyword evidence="2" id="KW-0805">Transcription regulation</keyword>
<dbReference type="SMART" id="SM00774">
    <property type="entry name" value="WRKY"/>
    <property type="match status" value="1"/>
</dbReference>
<proteinExistence type="predicted"/>
<feature type="compositionally biased region" description="Basic and acidic residues" evidence="6">
    <location>
        <begin position="12"/>
        <end position="39"/>
    </location>
</feature>
<dbReference type="GO" id="GO:0043565">
    <property type="term" value="F:sequence-specific DNA binding"/>
    <property type="evidence" value="ECO:0007669"/>
    <property type="project" value="InterPro"/>
</dbReference>
<keyword evidence="5" id="KW-0539">Nucleus</keyword>
<reference evidence="9" key="2">
    <citation type="submission" date="2025-08" db="UniProtKB">
        <authorList>
            <consortium name="RefSeq"/>
        </authorList>
    </citation>
    <scope>IDENTIFICATION</scope>
    <source>
        <tissue evidence="9">Leaf</tissue>
    </source>
</reference>
<dbReference type="PROSITE" id="PS50811">
    <property type="entry name" value="WRKY"/>
    <property type="match status" value="1"/>
</dbReference>
<evidence type="ECO:0000259" key="7">
    <source>
        <dbReference type="PROSITE" id="PS50811"/>
    </source>
</evidence>
<evidence type="ECO:0000313" key="9">
    <source>
        <dbReference type="RefSeq" id="XP_018436079.1"/>
    </source>
</evidence>
<reference evidence="8" key="1">
    <citation type="journal article" date="2019" name="Database">
        <title>The radish genome database (RadishGD): an integrated information resource for radish genomics.</title>
        <authorList>
            <person name="Yu H.J."/>
            <person name="Baek S."/>
            <person name="Lee Y.J."/>
            <person name="Cho A."/>
            <person name="Mun J.H."/>
        </authorList>
    </citation>
    <scope>NUCLEOTIDE SEQUENCE [LARGE SCALE GENOMIC DNA]</scope>
    <source>
        <strain evidence="8">cv. WK10039</strain>
    </source>
</reference>
<protein>
    <submittedName>
        <fullName evidence="9">Probable WRKY transcription factor 61</fullName>
    </submittedName>
</protein>